<proteinExistence type="predicted"/>
<comment type="caution">
    <text evidence="2">The sequence shown here is derived from an EMBL/GenBank/DDBJ whole genome shotgun (WGS) entry which is preliminary data.</text>
</comment>
<reference evidence="2" key="1">
    <citation type="journal article" date="2019" name="bioRxiv">
        <title>The Genome of the Zebra Mussel, Dreissena polymorpha: A Resource for Invasive Species Research.</title>
        <authorList>
            <person name="McCartney M.A."/>
            <person name="Auch B."/>
            <person name="Kono T."/>
            <person name="Mallez S."/>
            <person name="Zhang Y."/>
            <person name="Obille A."/>
            <person name="Becker A."/>
            <person name="Abrahante J.E."/>
            <person name="Garbe J."/>
            <person name="Badalamenti J.P."/>
            <person name="Herman A."/>
            <person name="Mangelson H."/>
            <person name="Liachko I."/>
            <person name="Sullivan S."/>
            <person name="Sone E.D."/>
            <person name="Koren S."/>
            <person name="Silverstein K.A.T."/>
            <person name="Beckman K.B."/>
            <person name="Gohl D.M."/>
        </authorList>
    </citation>
    <scope>NUCLEOTIDE SEQUENCE</scope>
    <source>
        <strain evidence="2">Duluth1</strain>
        <tissue evidence="2">Whole animal</tissue>
    </source>
</reference>
<keyword evidence="3" id="KW-1185">Reference proteome</keyword>
<name>A0A9D4R6L9_DREPO</name>
<gene>
    <name evidence="2" type="ORF">DPMN_099623</name>
</gene>
<dbReference type="AlphaFoldDB" id="A0A9D4R6L9"/>
<protein>
    <submittedName>
        <fullName evidence="2">Uncharacterized protein</fullName>
    </submittedName>
</protein>
<evidence type="ECO:0000256" key="1">
    <source>
        <dbReference type="SAM" id="MobiDB-lite"/>
    </source>
</evidence>
<accession>A0A9D4R6L9</accession>
<evidence type="ECO:0000313" key="2">
    <source>
        <dbReference type="EMBL" id="KAH3857026.1"/>
    </source>
</evidence>
<organism evidence="2 3">
    <name type="scientific">Dreissena polymorpha</name>
    <name type="common">Zebra mussel</name>
    <name type="synonym">Mytilus polymorpha</name>
    <dbReference type="NCBI Taxonomy" id="45954"/>
    <lineage>
        <taxon>Eukaryota</taxon>
        <taxon>Metazoa</taxon>
        <taxon>Spiralia</taxon>
        <taxon>Lophotrochozoa</taxon>
        <taxon>Mollusca</taxon>
        <taxon>Bivalvia</taxon>
        <taxon>Autobranchia</taxon>
        <taxon>Heteroconchia</taxon>
        <taxon>Euheterodonta</taxon>
        <taxon>Imparidentia</taxon>
        <taxon>Neoheterodontei</taxon>
        <taxon>Myida</taxon>
        <taxon>Dreissenoidea</taxon>
        <taxon>Dreissenidae</taxon>
        <taxon>Dreissena</taxon>
    </lineage>
</organism>
<evidence type="ECO:0000313" key="3">
    <source>
        <dbReference type="Proteomes" id="UP000828390"/>
    </source>
</evidence>
<dbReference type="EMBL" id="JAIWYP010000003">
    <property type="protein sequence ID" value="KAH3857026.1"/>
    <property type="molecule type" value="Genomic_DNA"/>
</dbReference>
<reference evidence="2" key="2">
    <citation type="submission" date="2020-11" db="EMBL/GenBank/DDBJ databases">
        <authorList>
            <person name="McCartney M.A."/>
            <person name="Auch B."/>
            <person name="Kono T."/>
            <person name="Mallez S."/>
            <person name="Becker A."/>
            <person name="Gohl D.M."/>
            <person name="Silverstein K.A.T."/>
            <person name="Koren S."/>
            <person name="Bechman K.B."/>
            <person name="Herman A."/>
            <person name="Abrahante J.E."/>
            <person name="Garbe J."/>
        </authorList>
    </citation>
    <scope>NUCLEOTIDE SEQUENCE</scope>
    <source>
        <strain evidence="2">Duluth1</strain>
        <tissue evidence="2">Whole animal</tissue>
    </source>
</reference>
<feature type="region of interest" description="Disordered" evidence="1">
    <location>
        <begin position="18"/>
        <end position="69"/>
    </location>
</feature>
<sequence>MRQNTYVSGKGLLWFVQEGQRDPPVELPAGAAEGPQDETGAVPAATEGVQGDGVHPGLDGGNQGRRKHN</sequence>
<dbReference type="Proteomes" id="UP000828390">
    <property type="component" value="Unassembled WGS sequence"/>
</dbReference>